<sequence>MKKKITALLLGLMMVFGVSTNVYAHYDRAYWHEEKETTPYIEQYVDWMITIPDDRRLSDLSLPGTHDTMAYNGNLAFGNIARTQTMNLEQQLNSGIRYLDIRLAHRGSYFQLHHGAVDLGYNFDDVLQTVISFLESHPTETVLMRIKQEHTSENDRKMLELFTKYYEKYKESFWDREKSETPYNPKLSEFRGKILILSDVYSIYQGINYREVIKQDEYHLGSNWDLYRKWESVKSQIEKSDKEYPDKIMMNYLSGSGGAYPYFVASGHVNPDTYASRLSTGLTEPGFKNYYPDFPRTGRFGVFATISFEGTNTLTADYLRSQGIKRAGIVAADFPGERLIDEIIQCNYIK</sequence>
<dbReference type="InterPro" id="IPR051057">
    <property type="entry name" value="PI-PLC_domain"/>
</dbReference>
<accession>A0A0Z8FBL4</accession>
<dbReference type="PROSITE" id="PS50007">
    <property type="entry name" value="PIPLC_X_DOMAIN"/>
    <property type="match status" value="1"/>
</dbReference>
<evidence type="ECO:0000313" key="8">
    <source>
        <dbReference type="Proteomes" id="UP000594569"/>
    </source>
</evidence>
<dbReference type="RefSeq" id="WP_052497020.1">
    <property type="nucleotide sequence ID" value="NZ_CEDT01000228.1"/>
</dbReference>
<dbReference type="SMART" id="SM00148">
    <property type="entry name" value="PLCXc"/>
    <property type="match status" value="1"/>
</dbReference>
<dbReference type="Gene3D" id="3.20.20.190">
    <property type="entry name" value="Phosphatidylinositol (PI) phosphodiesterase"/>
    <property type="match status" value="1"/>
</dbReference>
<dbReference type="Proteomes" id="UP000594569">
    <property type="component" value="Chromosome"/>
</dbReference>
<dbReference type="PANTHER" id="PTHR13593">
    <property type="match status" value="1"/>
</dbReference>
<name>A0A0Z8FBL4_STRSU</name>
<dbReference type="PANTHER" id="PTHR13593:SF113">
    <property type="entry name" value="SI:DKEY-266F7.9"/>
    <property type="match status" value="1"/>
</dbReference>
<evidence type="ECO:0000256" key="5">
    <source>
        <dbReference type="ARBA" id="ARBA00030474"/>
    </source>
</evidence>
<dbReference type="InterPro" id="IPR000909">
    <property type="entry name" value="PLipase_C_PInositol-sp_X_dom"/>
</dbReference>
<dbReference type="SUPFAM" id="SSF51695">
    <property type="entry name" value="PLC-like phosphodiesterases"/>
    <property type="match status" value="1"/>
</dbReference>
<protein>
    <recommendedName>
        <fullName evidence="3">1-phosphatidylinositol phosphodiesterase</fullName>
        <ecNumber evidence="2">4.6.1.13</ecNumber>
    </recommendedName>
    <alternativeName>
        <fullName evidence="5">Phosphatidylinositol diacylglycerol-lyase</fullName>
    </alternativeName>
    <alternativeName>
        <fullName evidence="6">Phosphatidylinositol-specific phospholipase C</fullName>
    </alternativeName>
</protein>
<gene>
    <name evidence="7" type="ORF">I5V48_10815</name>
</gene>
<keyword evidence="4" id="KW-0442">Lipid degradation</keyword>
<dbReference type="InterPro" id="IPR017946">
    <property type="entry name" value="PLC-like_Pdiesterase_TIM-brl"/>
</dbReference>
<proteinExistence type="predicted"/>
<dbReference type="CDD" id="cd08586">
    <property type="entry name" value="PI-PLCc_BcPLC_like"/>
    <property type="match status" value="1"/>
</dbReference>
<evidence type="ECO:0000256" key="4">
    <source>
        <dbReference type="ARBA" id="ARBA00022963"/>
    </source>
</evidence>
<dbReference type="GO" id="GO:0004436">
    <property type="term" value="F:phosphatidylinositol diacylglycerol-lyase activity"/>
    <property type="evidence" value="ECO:0007669"/>
    <property type="project" value="UniProtKB-EC"/>
</dbReference>
<evidence type="ECO:0000256" key="1">
    <source>
        <dbReference type="ARBA" id="ARBA00001316"/>
    </source>
</evidence>
<evidence type="ECO:0000313" key="7">
    <source>
        <dbReference type="EMBL" id="QPO26421.1"/>
    </source>
</evidence>
<dbReference type="Pfam" id="PF00388">
    <property type="entry name" value="PI-PLC-X"/>
    <property type="match status" value="1"/>
</dbReference>
<evidence type="ECO:0000256" key="2">
    <source>
        <dbReference type="ARBA" id="ARBA00012581"/>
    </source>
</evidence>
<comment type="catalytic activity">
    <reaction evidence="1">
        <text>a 1,2-diacyl-sn-glycero-3-phospho-(1D-myo-inositol) = 1D-myo-inositol 1,2-cyclic phosphate + a 1,2-diacyl-sn-glycerol</text>
        <dbReference type="Rhea" id="RHEA:17093"/>
        <dbReference type="ChEBI" id="CHEBI:17815"/>
        <dbReference type="ChEBI" id="CHEBI:57880"/>
        <dbReference type="ChEBI" id="CHEBI:58484"/>
        <dbReference type="EC" id="4.6.1.13"/>
    </reaction>
</comment>
<evidence type="ECO:0000256" key="3">
    <source>
        <dbReference type="ARBA" id="ARBA00019758"/>
    </source>
</evidence>
<dbReference type="EMBL" id="CP065430">
    <property type="protein sequence ID" value="QPO26421.1"/>
    <property type="molecule type" value="Genomic_DNA"/>
</dbReference>
<evidence type="ECO:0000256" key="6">
    <source>
        <dbReference type="ARBA" id="ARBA00030782"/>
    </source>
</evidence>
<keyword evidence="4" id="KW-0443">Lipid metabolism</keyword>
<dbReference type="AlphaFoldDB" id="A0A0Z8FBL4"/>
<dbReference type="GO" id="GO:0008081">
    <property type="term" value="F:phosphoric diester hydrolase activity"/>
    <property type="evidence" value="ECO:0007669"/>
    <property type="project" value="InterPro"/>
</dbReference>
<organism evidence="7 8">
    <name type="scientific">Streptococcus suis</name>
    <dbReference type="NCBI Taxonomy" id="1307"/>
    <lineage>
        <taxon>Bacteria</taxon>
        <taxon>Bacillati</taxon>
        <taxon>Bacillota</taxon>
        <taxon>Bacilli</taxon>
        <taxon>Lactobacillales</taxon>
        <taxon>Streptococcaceae</taxon>
        <taxon>Streptococcus</taxon>
    </lineage>
</organism>
<dbReference type="GO" id="GO:0016042">
    <property type="term" value="P:lipid catabolic process"/>
    <property type="evidence" value="ECO:0007669"/>
    <property type="project" value="UniProtKB-KW"/>
</dbReference>
<reference evidence="7 8" key="1">
    <citation type="submission" date="2020-12" db="EMBL/GenBank/DDBJ databases">
        <title>Nonconservative transfer and diversity of a new family of integrative and conjugative elements associated with antibiotic resistance in zoonotic pathogen Streptococcus suis.</title>
        <authorList>
            <person name="Huang J."/>
        </authorList>
    </citation>
    <scope>NUCLEOTIDE SEQUENCE [LARGE SCALE GENOMIC DNA]</scope>
    <source>
        <strain evidence="7 8">YZDH1</strain>
    </source>
</reference>
<dbReference type="EC" id="4.6.1.13" evidence="2"/>